<evidence type="ECO:0000313" key="4">
    <source>
        <dbReference type="Proteomes" id="UP000594263"/>
    </source>
</evidence>
<dbReference type="PANTHER" id="PTHR31631">
    <property type="entry name" value="PROTEIN NETWORKED 2D"/>
    <property type="match status" value="1"/>
</dbReference>
<feature type="region of interest" description="Disordered" evidence="1">
    <location>
        <begin position="190"/>
        <end position="235"/>
    </location>
</feature>
<reference evidence="3" key="1">
    <citation type="submission" date="2021-01" db="UniProtKB">
        <authorList>
            <consortium name="EnsemblPlants"/>
        </authorList>
    </citation>
    <scope>IDENTIFICATION</scope>
</reference>
<dbReference type="AlphaFoldDB" id="A0A7N0TR54"/>
<feature type="domain" description="NET2A-D/KIP1-like alpha-helical" evidence="2">
    <location>
        <begin position="15"/>
        <end position="156"/>
    </location>
</feature>
<protein>
    <recommendedName>
        <fullName evidence="2">NET2A-D/KIP1-like alpha-helical domain-containing protein</fullName>
    </recommendedName>
</protein>
<feature type="compositionally biased region" description="Basic residues" evidence="1">
    <location>
        <begin position="194"/>
        <end position="203"/>
    </location>
</feature>
<evidence type="ECO:0000313" key="3">
    <source>
        <dbReference type="EnsemblPlants" id="Kaladp0043s0057.1.v1.1.CDS.1"/>
    </source>
</evidence>
<evidence type="ECO:0000259" key="2">
    <source>
        <dbReference type="Pfam" id="PF25014"/>
    </source>
</evidence>
<proteinExistence type="predicted"/>
<name>A0A7N0TR54_KALFE</name>
<evidence type="ECO:0000256" key="1">
    <source>
        <dbReference type="SAM" id="MobiDB-lite"/>
    </source>
</evidence>
<organism evidence="3 4">
    <name type="scientific">Kalanchoe fedtschenkoi</name>
    <name type="common">Lavender scallops</name>
    <name type="synonym">South American air plant</name>
    <dbReference type="NCBI Taxonomy" id="63787"/>
    <lineage>
        <taxon>Eukaryota</taxon>
        <taxon>Viridiplantae</taxon>
        <taxon>Streptophyta</taxon>
        <taxon>Embryophyta</taxon>
        <taxon>Tracheophyta</taxon>
        <taxon>Spermatophyta</taxon>
        <taxon>Magnoliopsida</taxon>
        <taxon>eudicotyledons</taxon>
        <taxon>Gunneridae</taxon>
        <taxon>Pentapetalae</taxon>
        <taxon>Saxifragales</taxon>
        <taxon>Crassulaceae</taxon>
        <taxon>Kalanchoe</taxon>
    </lineage>
</organism>
<dbReference type="Gramene" id="Kaladp0043s0057.1.v1.1">
    <property type="protein sequence ID" value="Kaladp0043s0057.1.v1.1.CDS.1"/>
    <property type="gene ID" value="Kaladp0043s0057.v1.1"/>
</dbReference>
<dbReference type="InterPro" id="IPR056888">
    <property type="entry name" value="NET2A-D/KIP1-like_dom"/>
</dbReference>
<dbReference type="Pfam" id="PF25014">
    <property type="entry name" value="NET2A"/>
    <property type="match status" value="1"/>
</dbReference>
<dbReference type="EnsemblPlants" id="Kaladp0043s0057.1.v1.1">
    <property type="protein sequence ID" value="Kaladp0043s0057.1.v1.1.CDS.1"/>
    <property type="gene ID" value="Kaladp0043s0057.v1.1"/>
</dbReference>
<dbReference type="Proteomes" id="UP000594263">
    <property type="component" value="Unplaced"/>
</dbReference>
<accession>A0A7N0TR54</accession>
<dbReference type="PANTHER" id="PTHR31631:SF0">
    <property type="entry name" value="PROTEIN NETWORKED 2D"/>
    <property type="match status" value="1"/>
</dbReference>
<sequence>MPFDVGQKLDISSQPEMLDATQETQKIEALREKIKEQVDVKFSESLTATEMAEKSISLCRKWLALKQPCHPRMHLLTDCGKKRKSFLYNSVASALEDEKATLLNDTGTLSTKLKEMEGRLSQVHELDQNVEAQNTNLQTHFMEARCNLEHLNENISGMPSITLDKTLTLIVDIHQGHQVPGKRLELQLGAARGGQRRGRRWRARWPGTDSPTGPSLGWPHPTAQYRCRQRRRGSS</sequence>
<keyword evidence="4" id="KW-1185">Reference proteome</keyword>